<protein>
    <submittedName>
        <fullName evidence="1">Phage terminase large subunit</fullName>
    </submittedName>
</protein>
<dbReference type="EMBL" id="JBHSFZ010000006">
    <property type="protein sequence ID" value="MFC4593508.1"/>
    <property type="molecule type" value="Genomic_DNA"/>
</dbReference>
<dbReference type="Proteomes" id="UP001595957">
    <property type="component" value="Unassembled WGS sequence"/>
</dbReference>
<dbReference type="Pfam" id="PF03237">
    <property type="entry name" value="Terminase_6N"/>
    <property type="match status" value="1"/>
</dbReference>
<dbReference type="InterPro" id="IPR027417">
    <property type="entry name" value="P-loop_NTPase"/>
</dbReference>
<keyword evidence="2" id="KW-1185">Reference proteome</keyword>
<sequence>MTLEYNDFQRRVMLLPEEVDAFLGGGRGGGKSYALALLALRHVEQYGQAARILYIRRTYKGLADFELTTRDLYGTVYGAAARYNSAEHIWRFPNGGYLELGQLETHADYAKYQGRTFTLLLVDEAGQYPDPALLDILRSNLRGPKNVPIRAVVAANPGGVGHYWLAKRYVFKSAPWKPFDEEKSGRPWVYAPSTFAGNQFIDRDQYADQLRSSCPDDKELLKAWMDGDWAVARGAYFASVLDESRNAVDPWQMIPLASPHPTYGAMAQGWRTYLAHDFGSSAPSVTYVVAQSPGGNGPDGRFYPRDSLVLVDELATCKRDRLNDGLGWTVPILAEEIVAMCKRWEIPARGVADDAIFAQTGHGSGSIANEFTRCGVHFQPAQKADRLTGWNIMRRLLSDAGKPDVPGLYVSRVCEYFWSTVPYLARDQKRIEDVDSSGPDHGADAVRYGCLRRDDRLVKLRLAGI</sequence>
<dbReference type="RefSeq" id="WP_380802818.1">
    <property type="nucleotide sequence ID" value="NZ_JBHSFZ010000006.1"/>
</dbReference>
<proteinExistence type="predicted"/>
<dbReference type="Gene3D" id="3.30.420.280">
    <property type="match status" value="1"/>
</dbReference>
<dbReference type="Gene3D" id="3.40.50.300">
    <property type="entry name" value="P-loop containing nucleotide triphosphate hydrolases"/>
    <property type="match status" value="1"/>
</dbReference>
<comment type="caution">
    <text evidence="1">The sequence shown here is derived from an EMBL/GenBank/DDBJ whole genome shotgun (WGS) entry which is preliminary data.</text>
</comment>
<name>A0ABV9EVP4_9SPHN</name>
<organism evidence="1 2">
    <name type="scientific">Sphingobium tyrosinilyticum</name>
    <dbReference type="NCBI Taxonomy" id="2715436"/>
    <lineage>
        <taxon>Bacteria</taxon>
        <taxon>Pseudomonadati</taxon>
        <taxon>Pseudomonadota</taxon>
        <taxon>Alphaproteobacteria</taxon>
        <taxon>Sphingomonadales</taxon>
        <taxon>Sphingomonadaceae</taxon>
        <taxon>Sphingobium</taxon>
    </lineage>
</organism>
<dbReference type="SUPFAM" id="SSF52540">
    <property type="entry name" value="P-loop containing nucleoside triphosphate hydrolases"/>
    <property type="match status" value="1"/>
</dbReference>
<evidence type="ECO:0000313" key="2">
    <source>
        <dbReference type="Proteomes" id="UP001595957"/>
    </source>
</evidence>
<evidence type="ECO:0000313" key="1">
    <source>
        <dbReference type="EMBL" id="MFC4593508.1"/>
    </source>
</evidence>
<accession>A0ABV9EVP4</accession>
<reference evidence="2" key="1">
    <citation type="journal article" date="2019" name="Int. J. Syst. Evol. Microbiol.">
        <title>The Global Catalogue of Microorganisms (GCM) 10K type strain sequencing project: providing services to taxonomists for standard genome sequencing and annotation.</title>
        <authorList>
            <consortium name="The Broad Institute Genomics Platform"/>
            <consortium name="The Broad Institute Genome Sequencing Center for Infectious Disease"/>
            <person name="Wu L."/>
            <person name="Ma J."/>
        </authorList>
    </citation>
    <scope>NUCLEOTIDE SEQUENCE [LARGE SCALE GENOMIC DNA]</scope>
    <source>
        <strain evidence="2">NBRC 103632</strain>
    </source>
</reference>
<gene>
    <name evidence="1" type="ORF">ACFO3E_04800</name>
</gene>